<sequence length="1771" mass="199164">MNKNLQSPTKLTEFAPIQSEEKPQSVGQFITKIFKFNKVTTPDEQPSGAASSSDNISQESLPTWAIEASSDSSSAPYHVDVNEGRSLPNVLKRISNLLALKSNNLQDYCDTELKQYWMPDSVSKECYECCERFTTFRRRHHCRVCGQIFCSQCCNQQIPGKIFGCTGDLRVCTYCCKVVLSYLQSSDVGADLTTDLKILQENLQSKFGGNALFSPTAATQDSSAQNLNKDSVEVGNILRRKISVGYQEERFASGQSNMYLTTEEKCKALQNSVSLRALFEEISRTTTGIPLGTHKYRLRTYTDCFLGSELVDWLICQQKANSRVQAAAISQALLEGGYIECVSDPCSFVDGYALYKPGSFVTPEISASHNYFETPNQEEPMWVQQVPHESSTTDSDNEQISSVKNRGQLASSSSYLLDLNVEANTVYLSRPPASTYSIQSVNSNDVNCCDAEITTVRTSEQREFVPEAGWHHASSLREENGEKLAHNLLTEAYQQHEQGLLKQLLSANGLSLSWTDVILPLCHEIINVIRPDKNHDAEDLDIRHYIKFKKLSGGNRTDTALVSGIVCSKNVAHKGMSTEIDNPRILLLQCSIVYQRTEGRLMSLEPVLMQEHEYLRHVAARIVALQPDIVLVHRNVSRLAQDLLRQHGITLVHNVKQTILDQLARCTEADLVTAVDAHIGRPRLGSCKKFYLKSFDIDRGGCKTLMFFEGLSVAHLGGTVLLRGGAKHELARLEKVVSFCLFATYNWRLEKSFLMDEFARPPHSTCEFLDDSKESSPTLPTVENKNDMKYSYDNVFNDDDDVFVRSVEPRVGHNNNNEGKRMNSEAVQDFTDPLQSSFTELPESKETLSVAELPFSNNFRKSLDDTILCISPYLMFSVPYLETEFGRKCKLRKFFPSEVFFSEQFTSKTKAKIVREVEDDVRQAKKEAKPLHPFLVAKITTSIDNNDIQALLANFRACGGSYAKREILCKPSLNLDDEILKTKDKNYYNKQDVLEINNHQRLSVLFCSFSHESTNSPAFCVNPWIVNMNFYGSNDIPLGCFLERYCFRSTYNCPSKPCGTPMFKHIRRFVHNAGCVSISLNHFENEFAEENIVMWTWCTKCQGVSPVVPMSADTWSFSFAKYLELKFYGGVYSRRGNTPCGHSLHHDHYQYFGFKNSVASFKYTSIQIWDISLPPPIIYLQHDTERHQAELIDEIRTMAQKGHEIYSLILEKLACMPVEVEGLGNLKQLLLKEQAQFKQKVEEVQLKLTSPTIENKHFEENGGICVAYWKISDALIRIKRLIVETVEVWNLRLSEAARKRDNDKRKDRTSYSDLESPTIPENKTLSETDISHAESASVGVAKKIKSLDQPEGDDSSVSSSPKCHQRSQSDGTVMSHNDDQADAKKDSDKKSVKNILSQLLPSSTALTLIPSPFSTQDHYTLPTGVSVPIVVYEGEPSSIVAYSLNSYDYKKSFEEITSKKNPAEQTPSPVVKRKSQSQDKSETNDDKASGLLGFLRNKDSKNDLSSPISSSGSDSGQPGDAAADKTEDAKKSKNLHIEVQFQDAHCNFFCRIYFAEKFASLRAQVLPIGEEGYIRSLSRSVQWNARGGKSGSNFAKTADDRFVLKDMSKSEVQLFLESAPNYFAYMHKCYSTGQPTLLGKIVGIYQVIFKNNSNASLRTNLLVMENLFYNRTVSQKFDLKGSMRNRMVNPDNQEGEIVLLDENLLKMTCDAPLYILPHSKAVLTAAIQNDTEFLSAQSVMDYSLLVGLDSENKELVLGIIGKCAVDRADKR</sequence>
<dbReference type="Proteomes" id="UP000719412">
    <property type="component" value="Unassembled WGS sequence"/>
</dbReference>
<feature type="compositionally biased region" description="Polar residues" evidence="11">
    <location>
        <begin position="1"/>
        <end position="10"/>
    </location>
</feature>
<feature type="region of interest" description="Disordered" evidence="11">
    <location>
        <begin position="380"/>
        <end position="406"/>
    </location>
</feature>
<dbReference type="Gene3D" id="3.30.810.10">
    <property type="entry name" value="2-Layer Sandwich"/>
    <property type="match status" value="1"/>
</dbReference>
<organism evidence="15 16">
    <name type="scientific">Tenebrio molitor</name>
    <name type="common">Yellow mealworm beetle</name>
    <dbReference type="NCBI Taxonomy" id="7067"/>
    <lineage>
        <taxon>Eukaryota</taxon>
        <taxon>Metazoa</taxon>
        <taxon>Ecdysozoa</taxon>
        <taxon>Arthropoda</taxon>
        <taxon>Hexapoda</taxon>
        <taxon>Insecta</taxon>
        <taxon>Pterygota</taxon>
        <taxon>Neoptera</taxon>
        <taxon>Endopterygota</taxon>
        <taxon>Coleoptera</taxon>
        <taxon>Polyphaga</taxon>
        <taxon>Cucujiformia</taxon>
        <taxon>Tenebrionidae</taxon>
        <taxon>Tenebrio</taxon>
    </lineage>
</organism>
<keyword evidence="8 10" id="KW-0067">ATP-binding</keyword>
<dbReference type="PROSITE" id="PS50186">
    <property type="entry name" value="DEP"/>
    <property type="match status" value="1"/>
</dbReference>
<dbReference type="PANTHER" id="PTHR46715">
    <property type="entry name" value="1-PHOSPHATIDYLINOSITOL 3-PHOSPHATE 5-KINASE"/>
    <property type="match status" value="1"/>
</dbReference>
<dbReference type="GO" id="GO:0031410">
    <property type="term" value="C:cytoplasmic vesicle"/>
    <property type="evidence" value="ECO:0007669"/>
    <property type="project" value="TreeGrafter"/>
</dbReference>
<dbReference type="Pfam" id="PF01363">
    <property type="entry name" value="FYVE"/>
    <property type="match status" value="1"/>
</dbReference>
<keyword evidence="6 10" id="KW-0418">Kinase</keyword>
<evidence type="ECO:0000313" key="16">
    <source>
        <dbReference type="Proteomes" id="UP000719412"/>
    </source>
</evidence>
<evidence type="ECO:0000256" key="1">
    <source>
        <dbReference type="ARBA" id="ARBA00012009"/>
    </source>
</evidence>
<keyword evidence="3" id="KW-0479">Metal-binding</keyword>
<keyword evidence="5 9" id="KW-0863">Zinc-finger</keyword>
<dbReference type="GO" id="GO:0008270">
    <property type="term" value="F:zinc ion binding"/>
    <property type="evidence" value="ECO:0007669"/>
    <property type="project" value="UniProtKB-KW"/>
</dbReference>
<accession>A0A8J6HTH8</accession>
<dbReference type="GO" id="GO:0035556">
    <property type="term" value="P:intracellular signal transduction"/>
    <property type="evidence" value="ECO:0007669"/>
    <property type="project" value="InterPro"/>
</dbReference>
<dbReference type="Pfam" id="PF00118">
    <property type="entry name" value="Cpn60_TCP1"/>
    <property type="match status" value="1"/>
</dbReference>
<feature type="compositionally biased region" description="Polar residues" evidence="11">
    <location>
        <begin position="387"/>
        <end position="406"/>
    </location>
</feature>
<dbReference type="InterPro" id="IPR036390">
    <property type="entry name" value="WH_DNA-bd_sf"/>
</dbReference>
<dbReference type="InterPro" id="IPR027483">
    <property type="entry name" value="PInositol-4-P-4/5-kinase_C_sf"/>
</dbReference>
<protein>
    <recommendedName>
        <fullName evidence="1">1-phosphatidylinositol-3-phosphate 5-kinase</fullName>
        <ecNumber evidence="1">2.7.1.150</ecNumber>
    </recommendedName>
</protein>
<dbReference type="SMART" id="SM00064">
    <property type="entry name" value="FYVE"/>
    <property type="match status" value="1"/>
</dbReference>
<dbReference type="EMBL" id="JABDTM020014042">
    <property type="protein sequence ID" value="KAH0819656.1"/>
    <property type="molecule type" value="Genomic_DNA"/>
</dbReference>
<feature type="region of interest" description="Disordered" evidence="11">
    <location>
        <begin position="1"/>
        <end position="24"/>
    </location>
</feature>
<evidence type="ECO:0000256" key="4">
    <source>
        <dbReference type="ARBA" id="ARBA00022741"/>
    </source>
</evidence>
<dbReference type="GO" id="GO:0052810">
    <property type="term" value="F:1-phosphatidylinositol-5-kinase activity"/>
    <property type="evidence" value="ECO:0007669"/>
    <property type="project" value="TreeGrafter"/>
</dbReference>
<dbReference type="SUPFAM" id="SSF52029">
    <property type="entry name" value="GroEL apical domain-like"/>
    <property type="match status" value="1"/>
</dbReference>
<dbReference type="InterPro" id="IPR036388">
    <property type="entry name" value="WH-like_DNA-bd_sf"/>
</dbReference>
<dbReference type="PANTHER" id="PTHR46715:SF1">
    <property type="entry name" value="1-PHOSPHATIDYLINOSITOL 3-PHOSPHATE 5-KINASE"/>
    <property type="match status" value="1"/>
</dbReference>
<dbReference type="SMART" id="SM00049">
    <property type="entry name" value="DEP"/>
    <property type="match status" value="1"/>
</dbReference>
<dbReference type="GO" id="GO:0046488">
    <property type="term" value="P:phosphatidylinositol metabolic process"/>
    <property type="evidence" value="ECO:0007669"/>
    <property type="project" value="UniProtKB-UniRule"/>
</dbReference>
<dbReference type="EC" id="2.7.1.150" evidence="1"/>
<dbReference type="CDD" id="cd03334">
    <property type="entry name" value="Fab1_TCP"/>
    <property type="match status" value="1"/>
</dbReference>
<evidence type="ECO:0000256" key="9">
    <source>
        <dbReference type="PROSITE-ProRule" id="PRU00091"/>
    </source>
</evidence>
<keyword evidence="16" id="KW-1185">Reference proteome</keyword>
<evidence type="ECO:0000256" key="10">
    <source>
        <dbReference type="PROSITE-ProRule" id="PRU00781"/>
    </source>
</evidence>
<feature type="region of interest" description="Disordered" evidence="11">
    <location>
        <begin position="1346"/>
        <end position="1390"/>
    </location>
</feature>
<evidence type="ECO:0000259" key="14">
    <source>
        <dbReference type="PROSITE" id="PS51455"/>
    </source>
</evidence>
<dbReference type="CDD" id="cd17300">
    <property type="entry name" value="PIPKc_PIKfyve"/>
    <property type="match status" value="1"/>
</dbReference>
<dbReference type="GO" id="GO:0012506">
    <property type="term" value="C:vesicle membrane"/>
    <property type="evidence" value="ECO:0007669"/>
    <property type="project" value="TreeGrafter"/>
</dbReference>
<dbReference type="GO" id="GO:0032438">
    <property type="term" value="P:melanosome organization"/>
    <property type="evidence" value="ECO:0007669"/>
    <property type="project" value="TreeGrafter"/>
</dbReference>
<evidence type="ECO:0000313" key="15">
    <source>
        <dbReference type="EMBL" id="KAH0819656.1"/>
    </source>
</evidence>
<reference evidence="15" key="1">
    <citation type="journal article" date="2020" name="J Insects Food Feed">
        <title>The yellow mealworm (Tenebrio molitor) genome: a resource for the emerging insects as food and feed industry.</title>
        <authorList>
            <person name="Eriksson T."/>
            <person name="Andere A."/>
            <person name="Kelstrup H."/>
            <person name="Emery V."/>
            <person name="Picard C."/>
        </authorList>
    </citation>
    <scope>NUCLEOTIDE SEQUENCE</scope>
    <source>
        <strain evidence="15">Stoneville</strain>
        <tissue evidence="15">Whole head</tissue>
    </source>
</reference>
<feature type="compositionally biased region" description="Basic and acidic residues" evidence="11">
    <location>
        <begin position="1298"/>
        <end position="1310"/>
    </location>
</feature>
<dbReference type="PROSITE" id="PS51455">
    <property type="entry name" value="PIPK"/>
    <property type="match status" value="1"/>
</dbReference>
<dbReference type="InterPro" id="IPR037378">
    <property type="entry name" value="PIKfyve_DEP"/>
</dbReference>
<dbReference type="FunFam" id="3.30.40.10:FF:000057">
    <property type="entry name" value="1-phosphatidylinositol 3-phosphate 5-kinase isoform X1"/>
    <property type="match status" value="1"/>
</dbReference>
<dbReference type="Pfam" id="PF01504">
    <property type="entry name" value="PIP5K"/>
    <property type="match status" value="1"/>
</dbReference>
<dbReference type="InterPro" id="IPR013083">
    <property type="entry name" value="Znf_RING/FYVE/PHD"/>
</dbReference>
<dbReference type="GO" id="GO:0090385">
    <property type="term" value="P:phagosome-lysosome fusion"/>
    <property type="evidence" value="ECO:0007669"/>
    <property type="project" value="TreeGrafter"/>
</dbReference>
<feature type="region of interest" description="Disordered" evidence="11">
    <location>
        <begin position="1458"/>
        <end position="1529"/>
    </location>
</feature>
<dbReference type="InterPro" id="IPR011011">
    <property type="entry name" value="Znf_FYVE_PHD"/>
</dbReference>
<feature type="domain" description="FYVE-type" evidence="12">
    <location>
        <begin position="120"/>
        <end position="175"/>
    </location>
</feature>
<dbReference type="InterPro" id="IPR027409">
    <property type="entry name" value="GroEL-like_apical_dom_sf"/>
</dbReference>
<evidence type="ECO:0000256" key="6">
    <source>
        <dbReference type="ARBA" id="ARBA00022777"/>
    </source>
</evidence>
<dbReference type="Gene3D" id="3.50.7.10">
    <property type="entry name" value="GroEL"/>
    <property type="match status" value="1"/>
</dbReference>
<proteinExistence type="predicted"/>
<evidence type="ECO:0000256" key="3">
    <source>
        <dbReference type="ARBA" id="ARBA00022723"/>
    </source>
</evidence>
<dbReference type="InterPro" id="IPR000591">
    <property type="entry name" value="DEP_dom"/>
</dbReference>
<dbReference type="GO" id="GO:1903426">
    <property type="term" value="P:regulation of reactive oxygen species biosynthetic process"/>
    <property type="evidence" value="ECO:0007669"/>
    <property type="project" value="TreeGrafter"/>
</dbReference>
<dbReference type="InterPro" id="IPR044769">
    <property type="entry name" value="PIKfyve_PIPKc"/>
</dbReference>
<dbReference type="Gene3D" id="1.10.10.10">
    <property type="entry name" value="Winged helix-like DNA-binding domain superfamily/Winged helix DNA-binding domain"/>
    <property type="match status" value="1"/>
</dbReference>
<evidence type="ECO:0000259" key="12">
    <source>
        <dbReference type="PROSITE" id="PS50178"/>
    </source>
</evidence>
<feature type="compositionally biased region" description="Polar residues" evidence="11">
    <location>
        <begin position="1355"/>
        <end position="1375"/>
    </location>
</feature>
<dbReference type="Gene3D" id="3.30.40.10">
    <property type="entry name" value="Zinc/RING finger domain, C3HC4 (zinc finger)"/>
    <property type="match status" value="1"/>
</dbReference>
<evidence type="ECO:0000256" key="11">
    <source>
        <dbReference type="SAM" id="MobiDB-lite"/>
    </source>
</evidence>
<evidence type="ECO:0000256" key="2">
    <source>
        <dbReference type="ARBA" id="ARBA00022679"/>
    </source>
</evidence>
<dbReference type="InterPro" id="IPR000306">
    <property type="entry name" value="Znf_FYVE"/>
</dbReference>
<dbReference type="SUPFAM" id="SSF46785">
    <property type="entry name" value="Winged helix' DNA-binding domain"/>
    <property type="match status" value="1"/>
</dbReference>
<dbReference type="InterPro" id="IPR043548">
    <property type="entry name" value="PIKfyve"/>
</dbReference>
<dbReference type="Gene3D" id="3.30.800.10">
    <property type="entry name" value="Phosphatidylinositol Phosphate Kinase II Beta"/>
    <property type="match status" value="1"/>
</dbReference>
<feature type="domain" description="DEP" evidence="13">
    <location>
        <begin position="285"/>
        <end position="359"/>
    </location>
</feature>
<comment type="caution">
    <text evidence="15">The sequence shown here is derived from an EMBL/GenBank/DDBJ whole genome shotgun (WGS) entry which is preliminary data.</text>
</comment>
<evidence type="ECO:0000256" key="8">
    <source>
        <dbReference type="ARBA" id="ARBA00022840"/>
    </source>
</evidence>
<feature type="compositionally biased region" description="Basic and acidic residues" evidence="11">
    <location>
        <begin position="1376"/>
        <end position="1390"/>
    </location>
</feature>
<name>A0A8J6HTH8_TENMO</name>
<evidence type="ECO:0000256" key="7">
    <source>
        <dbReference type="ARBA" id="ARBA00022833"/>
    </source>
</evidence>
<gene>
    <name evidence="15" type="ORF">GEV33_003136</name>
</gene>
<dbReference type="InterPro" id="IPR017455">
    <property type="entry name" value="Znf_FYVE-rel"/>
</dbReference>
<dbReference type="Pfam" id="PF00610">
    <property type="entry name" value="DEP"/>
    <property type="match status" value="1"/>
</dbReference>
<dbReference type="SUPFAM" id="SSF57903">
    <property type="entry name" value="FYVE/PHD zinc finger"/>
    <property type="match status" value="1"/>
</dbReference>
<reference evidence="15" key="2">
    <citation type="submission" date="2021-08" db="EMBL/GenBank/DDBJ databases">
        <authorList>
            <person name="Eriksson T."/>
        </authorList>
    </citation>
    <scope>NUCLEOTIDE SEQUENCE</scope>
    <source>
        <strain evidence="15">Stoneville</strain>
        <tissue evidence="15">Whole head</tissue>
    </source>
</reference>
<dbReference type="PROSITE" id="PS50178">
    <property type="entry name" value="ZF_FYVE"/>
    <property type="match status" value="1"/>
</dbReference>
<keyword evidence="7" id="KW-0862">Zinc</keyword>
<feature type="compositionally biased region" description="Polar residues" evidence="11">
    <location>
        <begin position="1311"/>
        <end position="1323"/>
    </location>
</feature>
<feature type="region of interest" description="Disordered" evidence="11">
    <location>
        <begin position="1298"/>
        <end position="1332"/>
    </location>
</feature>
<evidence type="ECO:0000256" key="5">
    <source>
        <dbReference type="ARBA" id="ARBA00022771"/>
    </source>
</evidence>
<evidence type="ECO:0000259" key="13">
    <source>
        <dbReference type="PROSITE" id="PS50186"/>
    </source>
</evidence>
<dbReference type="InterPro" id="IPR002423">
    <property type="entry name" value="Cpn60/GroEL/TCP-1"/>
</dbReference>
<feature type="domain" description="PIPK" evidence="14">
    <location>
        <begin position="1484"/>
        <end position="1771"/>
    </location>
</feature>
<dbReference type="InterPro" id="IPR002498">
    <property type="entry name" value="PInositol-4-P-4/5-kinase_core"/>
</dbReference>
<dbReference type="SMART" id="SM00330">
    <property type="entry name" value="PIPKc"/>
    <property type="match status" value="1"/>
</dbReference>
<keyword evidence="2 10" id="KW-0808">Transferase</keyword>
<dbReference type="InterPro" id="IPR027484">
    <property type="entry name" value="PInositol-4-P-5-kinase_N"/>
</dbReference>
<dbReference type="FunFam" id="3.30.800.10:FF:000020">
    <property type="entry name" value="Predicted protein"/>
    <property type="match status" value="1"/>
</dbReference>
<feature type="compositionally biased region" description="Basic and acidic residues" evidence="11">
    <location>
        <begin position="1476"/>
        <end position="1488"/>
    </location>
</feature>
<dbReference type="GO" id="GO:0000285">
    <property type="term" value="F:1-phosphatidylinositol-3-phosphate 5-kinase activity"/>
    <property type="evidence" value="ECO:0007669"/>
    <property type="project" value="UniProtKB-EC"/>
</dbReference>
<feature type="compositionally biased region" description="Low complexity" evidence="11">
    <location>
        <begin position="1505"/>
        <end position="1521"/>
    </location>
</feature>
<keyword evidence="4 10" id="KW-0547">Nucleotide-binding</keyword>
<dbReference type="FunFam" id="1.10.10.10:FF:001257">
    <property type="entry name" value="FYVE finger-containing phosphoinositide kinase, fyv1, putative"/>
    <property type="match status" value="1"/>
</dbReference>
<dbReference type="GO" id="GO:0005524">
    <property type="term" value="F:ATP binding"/>
    <property type="evidence" value="ECO:0007669"/>
    <property type="project" value="UniProtKB-UniRule"/>
</dbReference>
<dbReference type="SUPFAM" id="SSF56104">
    <property type="entry name" value="SAICAR synthase-like"/>
    <property type="match status" value="1"/>
</dbReference>
<dbReference type="FunFam" id="3.50.7.10:FF:000007">
    <property type="entry name" value="1-phosphatidylinositol 3-phosphate 5-kinase isoform X1"/>
    <property type="match status" value="1"/>
</dbReference>
<dbReference type="CDD" id="cd04448">
    <property type="entry name" value="DEP_PIKfyve"/>
    <property type="match status" value="1"/>
</dbReference>
<dbReference type="CDD" id="cd15725">
    <property type="entry name" value="FYVE_PIKfyve_Fab1"/>
    <property type="match status" value="1"/>
</dbReference>